<dbReference type="AlphaFoldDB" id="A0AAD4X9T2"/>
<proteinExistence type="inferred from homology"/>
<dbReference type="InterPro" id="IPR056876">
    <property type="entry name" value="Msl2-3_C"/>
</dbReference>
<dbReference type="PANTHER" id="PTHR43634">
    <property type="entry name" value="OW CONDUCTANCE MECHANOSENSITIVE CHANNEL"/>
    <property type="match status" value="1"/>
</dbReference>
<evidence type="ECO:0000313" key="5">
    <source>
        <dbReference type="EMBL" id="KAI3875120.1"/>
    </source>
</evidence>
<gene>
    <name evidence="5" type="ORF">MKW98_019693</name>
</gene>
<evidence type="ECO:0000256" key="3">
    <source>
        <dbReference type="SAM" id="Coils"/>
    </source>
</evidence>
<comment type="caution">
    <text evidence="5">The sequence shown here is derived from an EMBL/GenBank/DDBJ whole genome shotgun (WGS) entry which is preliminary data.</text>
</comment>
<dbReference type="Pfam" id="PF24956">
    <property type="entry name" value="Msl2-3_C"/>
    <property type="match status" value="1"/>
</dbReference>
<reference evidence="5" key="1">
    <citation type="submission" date="2022-04" db="EMBL/GenBank/DDBJ databases">
        <title>A functionally conserved STORR gene fusion in Papaver species that diverged 16.8 million years ago.</title>
        <authorList>
            <person name="Catania T."/>
        </authorList>
    </citation>
    <scope>NUCLEOTIDE SEQUENCE</scope>
    <source>
        <strain evidence="5">S-188037</strain>
    </source>
</reference>
<dbReference type="Proteomes" id="UP001202328">
    <property type="component" value="Unassembled WGS sequence"/>
</dbReference>
<sequence>MRIVVADAVDREKLTLCSPISVMQPLISRGAPHGVVVSPLSKQRITAYSNLVRYSSPFKISSTPSLPVSRLKVCSSLKLIPNVAKQTSTLAITKLVEINSLIPHKIRLLVKVVTAFGLLGVVLELIHKLLTWEWDFVNVNDLIKTEIDGTEIFGFVERKGWIGGITIMIKNGDRVFISNGKTNGMITKFDHQIKNGERVNWRFTTELKVEMDEVKRIQEEINKIFEEDKELEQEDSYALIHDVDITNRIAVLIVSCFTKTDTHEDYFTIRDALLLKLRKLIGAAKNSNPLP</sequence>
<accession>A0AAD4X9T2</accession>
<evidence type="ECO:0000313" key="6">
    <source>
        <dbReference type="Proteomes" id="UP001202328"/>
    </source>
</evidence>
<comment type="subcellular location">
    <subcellularLocation>
        <location evidence="1">Membrane</location>
        <topology evidence="1">Multi-pass membrane protein</topology>
    </subcellularLocation>
</comment>
<evidence type="ECO:0000256" key="1">
    <source>
        <dbReference type="ARBA" id="ARBA00004141"/>
    </source>
</evidence>
<dbReference type="GO" id="GO:0016020">
    <property type="term" value="C:membrane"/>
    <property type="evidence" value="ECO:0007669"/>
    <property type="project" value="UniProtKB-SubCell"/>
</dbReference>
<comment type="similarity">
    <text evidence="2">Belongs to the MscS (TC 1.A.23) family.</text>
</comment>
<name>A0AAD4X9T2_9MAGN</name>
<dbReference type="EMBL" id="JAJJMB010012638">
    <property type="protein sequence ID" value="KAI3875120.1"/>
    <property type="molecule type" value="Genomic_DNA"/>
</dbReference>
<keyword evidence="3" id="KW-0175">Coiled coil</keyword>
<organism evidence="5 6">
    <name type="scientific">Papaver atlanticum</name>
    <dbReference type="NCBI Taxonomy" id="357466"/>
    <lineage>
        <taxon>Eukaryota</taxon>
        <taxon>Viridiplantae</taxon>
        <taxon>Streptophyta</taxon>
        <taxon>Embryophyta</taxon>
        <taxon>Tracheophyta</taxon>
        <taxon>Spermatophyta</taxon>
        <taxon>Magnoliopsida</taxon>
        <taxon>Ranunculales</taxon>
        <taxon>Papaveraceae</taxon>
        <taxon>Papaveroideae</taxon>
        <taxon>Papaver</taxon>
    </lineage>
</organism>
<feature type="coiled-coil region" evidence="3">
    <location>
        <begin position="207"/>
        <end position="234"/>
    </location>
</feature>
<evidence type="ECO:0000259" key="4">
    <source>
        <dbReference type="Pfam" id="PF24956"/>
    </source>
</evidence>
<dbReference type="PANTHER" id="PTHR43634:SF2">
    <property type="entry name" value="LOW CONDUCTANCE MECHANOSENSITIVE CHANNEL YNAI"/>
    <property type="match status" value="1"/>
</dbReference>
<keyword evidence="6" id="KW-1185">Reference proteome</keyword>
<protein>
    <recommendedName>
        <fullName evidence="4">Mechanosensitive ion channel protein 2/3 C-terminal domain-containing protein</fullName>
    </recommendedName>
</protein>
<feature type="domain" description="Mechanosensitive ion channel protein 2/3 C-terminal" evidence="4">
    <location>
        <begin position="205"/>
        <end position="281"/>
    </location>
</feature>
<evidence type="ECO:0000256" key="2">
    <source>
        <dbReference type="ARBA" id="ARBA00008017"/>
    </source>
</evidence>
<dbReference type="InterPro" id="IPR045042">
    <property type="entry name" value="YnaI-like"/>
</dbReference>